<feature type="transmembrane region" description="Helical" evidence="7">
    <location>
        <begin position="6"/>
        <end position="35"/>
    </location>
</feature>
<dbReference type="AlphaFoldDB" id="A0A1H5SD55"/>
<dbReference type="EMBL" id="FNUZ01000001">
    <property type="protein sequence ID" value="SEF48603.1"/>
    <property type="molecule type" value="Genomic_DNA"/>
</dbReference>
<dbReference type="PIRSF" id="PIRSF006066">
    <property type="entry name" value="HI0050"/>
    <property type="match status" value="1"/>
</dbReference>
<proteinExistence type="inferred from homology"/>
<keyword evidence="5 7" id="KW-1133">Transmembrane helix</keyword>
<name>A0A1H5SD55_9RHOB</name>
<dbReference type="NCBIfam" id="TIGR00786">
    <property type="entry name" value="dctM"/>
    <property type="match status" value="1"/>
</dbReference>
<evidence type="ECO:0000313" key="9">
    <source>
        <dbReference type="EMBL" id="SEF48603.1"/>
    </source>
</evidence>
<gene>
    <name evidence="9" type="ORF">SAMN04488045_0187</name>
</gene>
<evidence type="ECO:0000313" key="10">
    <source>
        <dbReference type="Proteomes" id="UP000236752"/>
    </source>
</evidence>
<comment type="similarity">
    <text evidence="7">Belongs to the TRAP transporter large permease family.</text>
</comment>
<feature type="transmembrane region" description="Helical" evidence="7">
    <location>
        <begin position="96"/>
        <end position="124"/>
    </location>
</feature>
<dbReference type="InterPro" id="IPR004681">
    <property type="entry name" value="TRAP_DctM"/>
</dbReference>
<keyword evidence="4 7" id="KW-0812">Transmembrane</keyword>
<evidence type="ECO:0000256" key="6">
    <source>
        <dbReference type="ARBA" id="ARBA00023136"/>
    </source>
</evidence>
<keyword evidence="10" id="KW-1185">Reference proteome</keyword>
<feature type="transmembrane region" description="Helical" evidence="7">
    <location>
        <begin position="418"/>
        <end position="441"/>
    </location>
</feature>
<reference evidence="9 10" key="1">
    <citation type="submission" date="2016-10" db="EMBL/GenBank/DDBJ databases">
        <authorList>
            <person name="de Groot N.N."/>
        </authorList>
    </citation>
    <scope>NUCLEOTIDE SEQUENCE [LARGE SCALE GENOMIC DNA]</scope>
    <source>
        <strain evidence="9 10">DSM 26915</strain>
    </source>
</reference>
<keyword evidence="7" id="KW-0813">Transport</keyword>
<evidence type="ECO:0000256" key="2">
    <source>
        <dbReference type="ARBA" id="ARBA00022475"/>
    </source>
</evidence>
<dbReference type="PANTHER" id="PTHR33362">
    <property type="entry name" value="SIALIC ACID TRAP TRANSPORTER PERMEASE PROTEIN SIAT-RELATED"/>
    <property type="match status" value="1"/>
</dbReference>
<dbReference type="RefSeq" id="WP_103908603.1">
    <property type="nucleotide sequence ID" value="NZ_FNUZ01000001.1"/>
</dbReference>
<feature type="transmembrane region" description="Helical" evidence="7">
    <location>
        <begin position="241"/>
        <end position="257"/>
    </location>
</feature>
<feature type="transmembrane region" description="Helical" evidence="7">
    <location>
        <begin position="359"/>
        <end position="378"/>
    </location>
</feature>
<feature type="transmembrane region" description="Helical" evidence="7">
    <location>
        <begin position="55"/>
        <end position="76"/>
    </location>
</feature>
<feature type="transmembrane region" description="Helical" evidence="7">
    <location>
        <begin position="136"/>
        <end position="160"/>
    </location>
</feature>
<evidence type="ECO:0000256" key="3">
    <source>
        <dbReference type="ARBA" id="ARBA00022519"/>
    </source>
</evidence>
<feature type="transmembrane region" description="Helical" evidence="7">
    <location>
        <begin position="330"/>
        <end position="352"/>
    </location>
</feature>
<feature type="transmembrane region" description="Helical" evidence="7">
    <location>
        <begin position="217"/>
        <end position="235"/>
    </location>
</feature>
<feature type="transmembrane region" description="Helical" evidence="7">
    <location>
        <begin position="172"/>
        <end position="196"/>
    </location>
</feature>
<feature type="domain" description="TRAP C4-dicarboxylate transport system permease DctM subunit" evidence="8">
    <location>
        <begin position="8"/>
        <end position="440"/>
    </location>
</feature>
<sequence length="458" mass="48417">MEVVILFALIIGLMLLGVPIAVSLGFASTVFLLVLSDTSLASIAQSFFQAMAGHYTLLAIPFFILASSFMSTGGVARRIIRFSIALVGHLPGGLAIAGVFACMLFAALSGSSPATVVAIGSIVIAGMRQVGYSKDFAAGVIANAGTLGILIPPSIVMVVYASATDVSVGRMFLAGVIPGLMAGFMLMTTIYVIARVRNLPKGEWQGWGEVFSSAREASWGLFLIVIILGGIYGGIFTPTEAAAVAAVYAFIIANFIYSDMGPLSRPEGEANLSLIRKPIALITAFFHKDTKDTLFEAGKLTITLMFIIANALILKHVLTDEQIPQHIAGAMLSAGFGAVMFLVIVNVILLIGGQFMEPSGLIVIVAPLVFPIAIELGIDPIHLGIIMVVNMEIGMITPPVGLNLFVTSGVAGMPMMRVVRAALPFLAVLFVFLIMVTYIPFLSTWLPTMLMGPEIITK</sequence>
<organism evidence="9 10">
    <name type="scientific">Thalassococcus halodurans</name>
    <dbReference type="NCBI Taxonomy" id="373675"/>
    <lineage>
        <taxon>Bacteria</taxon>
        <taxon>Pseudomonadati</taxon>
        <taxon>Pseudomonadota</taxon>
        <taxon>Alphaproteobacteria</taxon>
        <taxon>Rhodobacterales</taxon>
        <taxon>Roseobacteraceae</taxon>
        <taxon>Thalassococcus</taxon>
    </lineage>
</organism>
<comment type="function">
    <text evidence="7">Part of the tripartite ATP-independent periplasmic (TRAP) transport system.</text>
</comment>
<protein>
    <recommendedName>
        <fullName evidence="7">TRAP transporter large permease protein</fullName>
    </recommendedName>
</protein>
<dbReference type="OrthoDB" id="9790209at2"/>
<keyword evidence="6 7" id="KW-0472">Membrane</keyword>
<feature type="transmembrane region" description="Helical" evidence="7">
    <location>
        <begin position="300"/>
        <end position="318"/>
    </location>
</feature>
<comment type="subunit">
    <text evidence="7">The complex comprises the extracytoplasmic solute receptor protein and the two transmembrane proteins.</text>
</comment>
<dbReference type="GO" id="GO:0022857">
    <property type="term" value="F:transmembrane transporter activity"/>
    <property type="evidence" value="ECO:0007669"/>
    <property type="project" value="UniProtKB-UniRule"/>
</dbReference>
<evidence type="ECO:0000256" key="4">
    <source>
        <dbReference type="ARBA" id="ARBA00022692"/>
    </source>
</evidence>
<dbReference type="Proteomes" id="UP000236752">
    <property type="component" value="Unassembled WGS sequence"/>
</dbReference>
<evidence type="ECO:0000256" key="5">
    <source>
        <dbReference type="ARBA" id="ARBA00022989"/>
    </source>
</evidence>
<evidence type="ECO:0000256" key="7">
    <source>
        <dbReference type="RuleBase" id="RU369079"/>
    </source>
</evidence>
<accession>A0A1H5SD55</accession>
<dbReference type="GO" id="GO:0005886">
    <property type="term" value="C:plasma membrane"/>
    <property type="evidence" value="ECO:0007669"/>
    <property type="project" value="UniProtKB-SubCell"/>
</dbReference>
<dbReference type="InterPro" id="IPR010656">
    <property type="entry name" value="DctM"/>
</dbReference>
<feature type="transmembrane region" description="Helical" evidence="7">
    <location>
        <begin position="384"/>
        <end position="406"/>
    </location>
</feature>
<dbReference type="Pfam" id="PF06808">
    <property type="entry name" value="DctM"/>
    <property type="match status" value="1"/>
</dbReference>
<evidence type="ECO:0000259" key="8">
    <source>
        <dbReference type="Pfam" id="PF06808"/>
    </source>
</evidence>
<evidence type="ECO:0000256" key="1">
    <source>
        <dbReference type="ARBA" id="ARBA00004429"/>
    </source>
</evidence>
<comment type="subcellular location">
    <subcellularLocation>
        <location evidence="1 7">Cell inner membrane</location>
        <topology evidence="1 7">Multi-pass membrane protein</topology>
    </subcellularLocation>
</comment>
<keyword evidence="2" id="KW-1003">Cell membrane</keyword>
<dbReference type="PANTHER" id="PTHR33362:SF5">
    <property type="entry name" value="C4-DICARBOXYLATE TRAP TRANSPORTER LARGE PERMEASE PROTEIN DCTM"/>
    <property type="match status" value="1"/>
</dbReference>
<keyword evidence="3 7" id="KW-0997">Cell inner membrane</keyword>
<dbReference type="GO" id="GO:0015740">
    <property type="term" value="P:C4-dicarboxylate transport"/>
    <property type="evidence" value="ECO:0007669"/>
    <property type="project" value="TreeGrafter"/>
</dbReference>